<keyword evidence="1" id="KW-0472">Membrane</keyword>
<protein>
    <submittedName>
        <fullName evidence="2">Uncharacterized protein</fullName>
    </submittedName>
</protein>
<evidence type="ECO:0000313" key="2">
    <source>
        <dbReference type="EMBL" id="SNV52857.1"/>
    </source>
</evidence>
<feature type="transmembrane region" description="Helical" evidence="1">
    <location>
        <begin position="77"/>
        <end position="97"/>
    </location>
</feature>
<keyword evidence="1" id="KW-1133">Transmembrane helix</keyword>
<feature type="transmembrane region" description="Helical" evidence="1">
    <location>
        <begin position="104"/>
        <end position="124"/>
    </location>
</feature>
<organism evidence="2 3">
    <name type="scientific">Sphingobacterium mizutaii</name>
    <dbReference type="NCBI Taxonomy" id="1010"/>
    <lineage>
        <taxon>Bacteria</taxon>
        <taxon>Pseudomonadati</taxon>
        <taxon>Bacteroidota</taxon>
        <taxon>Sphingobacteriia</taxon>
        <taxon>Sphingobacteriales</taxon>
        <taxon>Sphingobacteriaceae</taxon>
        <taxon>Sphingobacterium</taxon>
    </lineage>
</organism>
<gene>
    <name evidence="2" type="ORF">SAMEA4412673_02745</name>
</gene>
<reference evidence="2 3" key="1">
    <citation type="submission" date="2017-06" db="EMBL/GenBank/DDBJ databases">
        <authorList>
            <consortium name="Pathogen Informatics"/>
        </authorList>
    </citation>
    <scope>NUCLEOTIDE SEQUENCE [LARGE SCALE GENOMIC DNA]</scope>
    <source>
        <strain evidence="2 3">NCTC12149</strain>
    </source>
</reference>
<dbReference type="KEGG" id="smiz:4412673_02745"/>
<sequence length="126" mass="14601">MHFTSLIFILNIMFSLIILFVFTGTYFFYCSSKKMKSTHQIEYSIFKSFTPIQLKVSGFILLAIAACLTIVKQGLEAGSFAFIVYLMTFLSLVNLLFPYKTLKWKHILFLFSISLILELIIMFISH</sequence>
<dbReference type="EMBL" id="LT906468">
    <property type="protein sequence ID" value="SNV52857.1"/>
    <property type="molecule type" value="Genomic_DNA"/>
</dbReference>
<feature type="transmembrane region" description="Helical" evidence="1">
    <location>
        <begin position="52"/>
        <end position="71"/>
    </location>
</feature>
<proteinExistence type="predicted"/>
<feature type="transmembrane region" description="Helical" evidence="1">
    <location>
        <begin position="6"/>
        <end position="31"/>
    </location>
</feature>
<name>A0AAJ4XDR1_9SPHI</name>
<dbReference type="AlphaFoldDB" id="A0AAJ4XDR1"/>
<evidence type="ECO:0000313" key="3">
    <source>
        <dbReference type="Proteomes" id="UP000215355"/>
    </source>
</evidence>
<keyword evidence="1" id="KW-0812">Transmembrane</keyword>
<dbReference type="Proteomes" id="UP000215355">
    <property type="component" value="Chromosome 1"/>
</dbReference>
<evidence type="ECO:0000256" key="1">
    <source>
        <dbReference type="SAM" id="Phobius"/>
    </source>
</evidence>
<accession>A0AAJ4XDR1</accession>